<accession>A0A1Y1MAF6</accession>
<sequence length="126" mass="14138">MVEESIRHTDLECLIRSLFTRDLDDEGSLLTDEEFGGLLLPLVGREDSSQVSLSKVVTSSHVVTQSFNPCHQIPAIPCNNNARTSLLLPQYLVGHLENHHVSVSWHHLQHVAFQFLVSFVFCNCAN</sequence>
<dbReference type="AlphaFoldDB" id="A0A1Y1MAF6"/>
<reference evidence="1" key="1">
    <citation type="journal article" date="2016" name="Sci. Rep.">
        <title>Molecular characterization of firefly nuptial gifts: a multi-omics approach sheds light on postcopulatory sexual selection.</title>
        <authorList>
            <person name="Al-Wathiqui N."/>
            <person name="Fallon T.R."/>
            <person name="South A."/>
            <person name="Weng J.K."/>
            <person name="Lewis S.M."/>
        </authorList>
    </citation>
    <scope>NUCLEOTIDE SEQUENCE</scope>
</reference>
<proteinExistence type="predicted"/>
<dbReference type="EMBL" id="GEZM01036469">
    <property type="protein sequence ID" value="JAV82671.1"/>
    <property type="molecule type" value="Transcribed_RNA"/>
</dbReference>
<protein>
    <submittedName>
        <fullName evidence="1">Uncharacterized protein</fullName>
    </submittedName>
</protein>
<dbReference type="EMBL" id="GEZM01036467">
    <property type="protein sequence ID" value="JAV82673.1"/>
    <property type="molecule type" value="Transcribed_RNA"/>
</dbReference>
<organism evidence="1">
    <name type="scientific">Photinus pyralis</name>
    <name type="common">Common eastern firefly</name>
    <name type="synonym">Lampyris pyralis</name>
    <dbReference type="NCBI Taxonomy" id="7054"/>
    <lineage>
        <taxon>Eukaryota</taxon>
        <taxon>Metazoa</taxon>
        <taxon>Ecdysozoa</taxon>
        <taxon>Arthropoda</taxon>
        <taxon>Hexapoda</taxon>
        <taxon>Insecta</taxon>
        <taxon>Pterygota</taxon>
        <taxon>Neoptera</taxon>
        <taxon>Endopterygota</taxon>
        <taxon>Coleoptera</taxon>
        <taxon>Polyphaga</taxon>
        <taxon>Elateriformia</taxon>
        <taxon>Elateroidea</taxon>
        <taxon>Lampyridae</taxon>
        <taxon>Lampyrinae</taxon>
        <taxon>Photinus</taxon>
    </lineage>
</organism>
<dbReference type="EMBL" id="GEZM01036468">
    <property type="protein sequence ID" value="JAV82672.1"/>
    <property type="molecule type" value="Transcribed_RNA"/>
</dbReference>
<name>A0A1Y1MAF6_PHOPY</name>
<evidence type="ECO:0000313" key="1">
    <source>
        <dbReference type="EMBL" id="JAV82674.1"/>
    </source>
</evidence>
<dbReference type="EMBL" id="GEZM01036466">
    <property type="protein sequence ID" value="JAV82674.1"/>
    <property type="molecule type" value="Transcribed_RNA"/>
</dbReference>